<organism evidence="5 6">
    <name type="scientific">Jatropha curcas</name>
    <name type="common">Barbados nut</name>
    <dbReference type="NCBI Taxonomy" id="180498"/>
    <lineage>
        <taxon>Eukaryota</taxon>
        <taxon>Viridiplantae</taxon>
        <taxon>Streptophyta</taxon>
        <taxon>Embryophyta</taxon>
        <taxon>Tracheophyta</taxon>
        <taxon>Spermatophyta</taxon>
        <taxon>Magnoliopsida</taxon>
        <taxon>eudicotyledons</taxon>
        <taxon>Gunneridae</taxon>
        <taxon>Pentapetalae</taxon>
        <taxon>rosids</taxon>
        <taxon>fabids</taxon>
        <taxon>Malpighiales</taxon>
        <taxon>Euphorbiaceae</taxon>
        <taxon>Crotonoideae</taxon>
        <taxon>Jatropheae</taxon>
        <taxon>Jatropha</taxon>
    </lineage>
</organism>
<keyword evidence="2" id="KW-0812">Transmembrane</keyword>
<keyword evidence="3" id="KW-0732">Signal</keyword>
<keyword evidence="2" id="KW-1133">Transmembrane helix</keyword>
<protein>
    <recommendedName>
        <fullName evidence="4">DUF7356 domain-containing protein</fullName>
    </recommendedName>
</protein>
<feature type="transmembrane region" description="Helical" evidence="2">
    <location>
        <begin position="161"/>
        <end position="180"/>
    </location>
</feature>
<keyword evidence="6" id="KW-1185">Reference proteome</keyword>
<evidence type="ECO:0000256" key="3">
    <source>
        <dbReference type="SAM" id="SignalP"/>
    </source>
</evidence>
<feature type="chain" id="PRO_5001638842" description="DUF7356 domain-containing protein" evidence="3">
    <location>
        <begin position="21"/>
        <end position="262"/>
    </location>
</feature>
<reference evidence="5 6" key="1">
    <citation type="journal article" date="2014" name="PLoS ONE">
        <title>Global Analysis of Gene Expression Profiles in Physic Nut (Jatropha curcas L.) Seedlings Exposed to Salt Stress.</title>
        <authorList>
            <person name="Zhang L."/>
            <person name="Zhang C."/>
            <person name="Wu P."/>
            <person name="Chen Y."/>
            <person name="Li M."/>
            <person name="Jiang H."/>
            <person name="Wu G."/>
        </authorList>
    </citation>
    <scope>NUCLEOTIDE SEQUENCE [LARGE SCALE GENOMIC DNA]</scope>
    <source>
        <strain evidence="6">cv. GZQX0401</strain>
        <tissue evidence="5">Young leaves</tissue>
    </source>
</reference>
<proteinExistence type="predicted"/>
<evidence type="ECO:0000256" key="1">
    <source>
        <dbReference type="SAM" id="MobiDB-lite"/>
    </source>
</evidence>
<dbReference type="STRING" id="180498.A0A067JNS0"/>
<evidence type="ECO:0000256" key="2">
    <source>
        <dbReference type="SAM" id="Phobius"/>
    </source>
</evidence>
<dbReference type="Proteomes" id="UP000027138">
    <property type="component" value="Unassembled WGS sequence"/>
</dbReference>
<dbReference type="PANTHER" id="PTHR34200">
    <property type="entry name" value="DENTIN SIALOPHOSPHOPROTEIN-LIKE ISOFORM X1"/>
    <property type="match status" value="1"/>
</dbReference>
<dbReference type="AlphaFoldDB" id="A0A067JNS0"/>
<evidence type="ECO:0000313" key="5">
    <source>
        <dbReference type="EMBL" id="KDP21645.1"/>
    </source>
</evidence>
<dbReference type="EMBL" id="KK915609">
    <property type="protein sequence ID" value="KDP21645.1"/>
    <property type="molecule type" value="Genomic_DNA"/>
</dbReference>
<feature type="signal peptide" evidence="3">
    <location>
        <begin position="1"/>
        <end position="20"/>
    </location>
</feature>
<keyword evidence="2" id="KW-0472">Membrane</keyword>
<dbReference type="PANTHER" id="PTHR34200:SF5">
    <property type="match status" value="1"/>
</dbReference>
<feature type="region of interest" description="Disordered" evidence="1">
    <location>
        <begin position="218"/>
        <end position="262"/>
    </location>
</feature>
<name>A0A067JNS0_JATCU</name>
<evidence type="ECO:0000259" key="4">
    <source>
        <dbReference type="Pfam" id="PF24053"/>
    </source>
</evidence>
<accession>A0A067JNS0</accession>
<dbReference type="OrthoDB" id="785602at2759"/>
<dbReference type="Pfam" id="PF24053">
    <property type="entry name" value="DUF7356"/>
    <property type="match status" value="1"/>
</dbReference>
<sequence>MNTEVVVVVLLLLITANGSSQQISPSPSPEPNVGSGGIVSDALTEQRCSNSSTTSCHDLKNMTACLNGSSSAASKDLFLLIQNDGEDALQANVTILDIDVTFPVIRVSKHQAKRIKIVANIEGSPSIIINAGNGKCIIHIGSLKGDSEFYKQFTTHLSPIYGAYFLFFIVLIAGGTWACCKIGKNEQQVDGARYQELEMAEPANNSVNDEEMAVGWNQDWGDDCEEPWEAKSTNAHQNENHSANGHTSRTSDKGGWENEWDD</sequence>
<feature type="compositionally biased region" description="Polar residues" evidence="1">
    <location>
        <begin position="231"/>
        <end position="248"/>
    </location>
</feature>
<dbReference type="KEGG" id="jcu:105649174"/>
<gene>
    <name evidence="5" type="ORF">JCGZ_03316</name>
</gene>
<dbReference type="InterPro" id="IPR055780">
    <property type="entry name" value="DUF7356"/>
</dbReference>
<evidence type="ECO:0000313" key="6">
    <source>
        <dbReference type="Proteomes" id="UP000027138"/>
    </source>
</evidence>
<feature type="domain" description="DUF7356" evidence="4">
    <location>
        <begin position="43"/>
        <end position="143"/>
    </location>
</feature>